<feature type="region of interest" description="Disordered" evidence="1">
    <location>
        <begin position="1"/>
        <end position="47"/>
    </location>
</feature>
<protein>
    <submittedName>
        <fullName evidence="2">Uncharacterized protein</fullName>
    </submittedName>
</protein>
<organism evidence="2 3">
    <name type="scientific">Discostella pseudostelligera</name>
    <dbReference type="NCBI Taxonomy" id="259834"/>
    <lineage>
        <taxon>Eukaryota</taxon>
        <taxon>Sar</taxon>
        <taxon>Stramenopiles</taxon>
        <taxon>Ochrophyta</taxon>
        <taxon>Bacillariophyta</taxon>
        <taxon>Coscinodiscophyceae</taxon>
        <taxon>Thalassiosirophycidae</taxon>
        <taxon>Stephanodiscales</taxon>
        <taxon>Stephanodiscaceae</taxon>
        <taxon>Discostella</taxon>
    </lineage>
</organism>
<feature type="compositionally biased region" description="Acidic residues" evidence="1">
    <location>
        <begin position="245"/>
        <end position="263"/>
    </location>
</feature>
<dbReference type="AlphaFoldDB" id="A0ABD3MB53"/>
<dbReference type="PANTHER" id="PTHR12652:SF50">
    <property type="entry name" value="PEROXIN 11"/>
    <property type="match status" value="1"/>
</dbReference>
<gene>
    <name evidence="2" type="ORF">ACHAWU_007598</name>
</gene>
<sequence length="503" mass="55047">MSNIKVKGGQSGLSFKAGGKSPSSPIMNALSNGSHPNRPPSHPPAAAVRSSYDMNIKLHHVPSHLSILQTGISNKKSPVEIKNWITCVLTLDGRDKFTKILQYSSRLLCWYFAGLAKQCNATATTSSGIATIAGTSSLLTMLFTNIHVREQYYSALSKRFDELYKSLVTSRKAFRLGRSIIELDKLSSMGWGQYLTYMLMHPLAGGVADGDGAASKLDTLDSNGGTMDATTKSHSISFDTHPIPEEEGDHDEEDESENSWNEDEEKKLDIPSPIPQRKVVSRPGRPKLVSKVSSNIGWGPSSTAPSTETSLDKTSIPPPISTPLWKLMGGTAKLLGLCGFWFFDNISFLTGSGFLDPICGVDKAVLLVDPKAPDRTKRKALATEWAARCYFLGSIGGFYYNARALIDHRKTKFKEACNRLREATRNGSGIDEAISHMEQTKQQQFEIWIALLKSCADVMVFSNNPGVDLHLKYRGKKNHEGLHCLGGLISASTVLYANFPNAK</sequence>
<dbReference type="EMBL" id="JALLBG020000196">
    <property type="protein sequence ID" value="KAL3759854.1"/>
    <property type="molecule type" value="Genomic_DNA"/>
</dbReference>
<evidence type="ECO:0000313" key="2">
    <source>
        <dbReference type="EMBL" id="KAL3759854.1"/>
    </source>
</evidence>
<dbReference type="Proteomes" id="UP001530293">
    <property type="component" value="Unassembled WGS sequence"/>
</dbReference>
<feature type="region of interest" description="Disordered" evidence="1">
    <location>
        <begin position="224"/>
        <end position="315"/>
    </location>
</feature>
<accession>A0ABD3MB53</accession>
<comment type="caution">
    <text evidence="2">The sequence shown here is derived from an EMBL/GenBank/DDBJ whole genome shotgun (WGS) entry which is preliminary data.</text>
</comment>
<name>A0ABD3MB53_9STRA</name>
<feature type="compositionally biased region" description="Polar residues" evidence="1">
    <location>
        <begin position="21"/>
        <end position="35"/>
    </location>
</feature>
<evidence type="ECO:0000313" key="3">
    <source>
        <dbReference type="Proteomes" id="UP001530293"/>
    </source>
</evidence>
<keyword evidence="3" id="KW-1185">Reference proteome</keyword>
<evidence type="ECO:0000256" key="1">
    <source>
        <dbReference type="SAM" id="MobiDB-lite"/>
    </source>
</evidence>
<feature type="compositionally biased region" description="Polar residues" evidence="1">
    <location>
        <begin position="291"/>
        <end position="313"/>
    </location>
</feature>
<reference evidence="2 3" key="1">
    <citation type="submission" date="2024-10" db="EMBL/GenBank/DDBJ databases">
        <title>Updated reference genomes for cyclostephanoid diatoms.</title>
        <authorList>
            <person name="Roberts W.R."/>
            <person name="Alverson A.J."/>
        </authorList>
    </citation>
    <scope>NUCLEOTIDE SEQUENCE [LARGE SCALE GENOMIC DNA]</scope>
    <source>
        <strain evidence="2 3">AJA232-27</strain>
    </source>
</reference>
<proteinExistence type="predicted"/>
<feature type="compositionally biased region" description="Polar residues" evidence="1">
    <location>
        <begin position="224"/>
        <end position="238"/>
    </location>
</feature>
<dbReference type="PANTHER" id="PTHR12652">
    <property type="entry name" value="PEROXISOMAL BIOGENESIS FACTOR 11"/>
    <property type="match status" value="1"/>
</dbReference>